<proteinExistence type="predicted"/>
<dbReference type="AlphaFoldDB" id="A0AAX0WIK8"/>
<accession>A0AAX0WIK8</accession>
<name>A0AAX0WIK8_9BACT</name>
<gene>
    <name evidence="2" type="ORF">CXT95_10655</name>
</gene>
<feature type="region of interest" description="Disordered" evidence="1">
    <location>
        <begin position="124"/>
        <end position="151"/>
    </location>
</feature>
<dbReference type="Proteomes" id="UP000236075">
    <property type="component" value="Unassembled WGS sequence"/>
</dbReference>
<evidence type="ECO:0000313" key="2">
    <source>
        <dbReference type="EMBL" id="PND00648.1"/>
    </source>
</evidence>
<evidence type="ECO:0000256" key="1">
    <source>
        <dbReference type="SAM" id="MobiDB-lite"/>
    </source>
</evidence>
<comment type="caution">
    <text evidence="2">The sequence shown here is derived from an EMBL/GenBank/DDBJ whole genome shotgun (WGS) entry which is preliminary data.</text>
</comment>
<protein>
    <submittedName>
        <fullName evidence="2">Uncharacterized protein</fullName>
    </submittedName>
</protein>
<sequence>MQSSKLQPFPVSPVQIALRIKKPLWKSGAHSCRNLSCVRRRFNRKKQTGRHQTRPFISESKLRRKKAFRPPFGQGPAYGFMEQEDLEACKAELSISTASQNTPTAIRPKTQAPATERMFIASFRRSASSQHRRTSARSAPQTEPGQMPHFSSREGCLLGYRSDLIITGCGNGSGCITERSKGMYFIAPF</sequence>
<organism evidence="2 3">
    <name type="scientific">Akkermansia muciniphila</name>
    <dbReference type="NCBI Taxonomy" id="239935"/>
    <lineage>
        <taxon>Bacteria</taxon>
        <taxon>Pseudomonadati</taxon>
        <taxon>Verrucomicrobiota</taxon>
        <taxon>Verrucomicrobiia</taxon>
        <taxon>Verrucomicrobiales</taxon>
        <taxon>Akkermansiaceae</taxon>
        <taxon>Akkermansia</taxon>
    </lineage>
</organism>
<evidence type="ECO:0000313" key="3">
    <source>
        <dbReference type="Proteomes" id="UP000236075"/>
    </source>
</evidence>
<reference evidence="2 3" key="1">
    <citation type="journal article" date="2017" name="BMC Genomics">
        <title>Genome sequencing of 39 Akkermansia muciniphila isolates reveals its population structure, genomic and functional diverisity, and global distribution in mammalian gut microbiotas.</title>
        <authorList>
            <person name="Guo X."/>
            <person name="Li S."/>
            <person name="Zhang J."/>
            <person name="Wu F."/>
            <person name="Li X."/>
            <person name="Wu D."/>
            <person name="Zhang M."/>
            <person name="Ou Z."/>
            <person name="Jie Z."/>
            <person name="Yan Q."/>
            <person name="Li P."/>
            <person name="Yi J."/>
            <person name="Peng Y."/>
        </authorList>
    </citation>
    <scope>NUCLEOTIDE SEQUENCE [LARGE SCALE GENOMIC DNA]</scope>
    <source>
        <strain evidence="2 3">GP28</strain>
    </source>
</reference>
<dbReference type="EMBL" id="PJLB01000011">
    <property type="protein sequence ID" value="PND00648.1"/>
    <property type="molecule type" value="Genomic_DNA"/>
</dbReference>